<name>A0AAD1XD42_EUPCR</name>
<feature type="domain" description="Arrestin-like N-terminal" evidence="2">
    <location>
        <begin position="22"/>
        <end position="162"/>
    </location>
</feature>
<dbReference type="InterPro" id="IPR011022">
    <property type="entry name" value="Arrestin_C-like"/>
</dbReference>
<protein>
    <recommendedName>
        <fullName evidence="6">Arrestin-like N-terminal domain-containing protein</fullName>
    </recommendedName>
</protein>
<evidence type="ECO:0000313" key="5">
    <source>
        <dbReference type="Proteomes" id="UP001295684"/>
    </source>
</evidence>
<dbReference type="InterPro" id="IPR011021">
    <property type="entry name" value="Arrestin-like_N"/>
</dbReference>
<dbReference type="EMBL" id="CAMPGE010008512">
    <property type="protein sequence ID" value="CAI2367408.1"/>
    <property type="molecule type" value="Genomic_DNA"/>
</dbReference>
<feature type="compositionally biased region" description="Basic and acidic residues" evidence="1">
    <location>
        <begin position="437"/>
        <end position="468"/>
    </location>
</feature>
<evidence type="ECO:0000256" key="1">
    <source>
        <dbReference type="SAM" id="MobiDB-lite"/>
    </source>
</evidence>
<accession>A0AAD1XD42</accession>
<dbReference type="Gene3D" id="2.60.40.640">
    <property type="match status" value="2"/>
</dbReference>
<keyword evidence="5" id="KW-1185">Reference proteome</keyword>
<dbReference type="InterPro" id="IPR014756">
    <property type="entry name" value="Ig_E-set"/>
</dbReference>
<dbReference type="PANTHER" id="PTHR11188:SF17">
    <property type="entry name" value="FI21816P1"/>
    <property type="match status" value="1"/>
</dbReference>
<dbReference type="Pfam" id="PF02752">
    <property type="entry name" value="Arrestin_C"/>
    <property type="match status" value="1"/>
</dbReference>
<dbReference type="InterPro" id="IPR050357">
    <property type="entry name" value="Arrestin_domain-protein"/>
</dbReference>
<evidence type="ECO:0000259" key="2">
    <source>
        <dbReference type="Pfam" id="PF00339"/>
    </source>
</evidence>
<feature type="domain" description="Arrestin C-terminal-like" evidence="3">
    <location>
        <begin position="188"/>
        <end position="327"/>
    </location>
</feature>
<organism evidence="4 5">
    <name type="scientific">Euplotes crassus</name>
    <dbReference type="NCBI Taxonomy" id="5936"/>
    <lineage>
        <taxon>Eukaryota</taxon>
        <taxon>Sar</taxon>
        <taxon>Alveolata</taxon>
        <taxon>Ciliophora</taxon>
        <taxon>Intramacronucleata</taxon>
        <taxon>Spirotrichea</taxon>
        <taxon>Hypotrichia</taxon>
        <taxon>Euplotida</taxon>
        <taxon>Euplotidae</taxon>
        <taxon>Moneuplotes</taxon>
    </lineage>
</organism>
<reference evidence="4" key="1">
    <citation type="submission" date="2023-07" db="EMBL/GenBank/DDBJ databases">
        <authorList>
            <consortium name="AG Swart"/>
            <person name="Singh M."/>
            <person name="Singh A."/>
            <person name="Seah K."/>
            <person name="Emmerich C."/>
        </authorList>
    </citation>
    <scope>NUCLEOTIDE SEQUENCE</scope>
    <source>
        <strain evidence="4">DP1</strain>
    </source>
</reference>
<dbReference type="Proteomes" id="UP001295684">
    <property type="component" value="Unassembled WGS sequence"/>
</dbReference>
<dbReference type="GO" id="GO:0005737">
    <property type="term" value="C:cytoplasm"/>
    <property type="evidence" value="ECO:0007669"/>
    <property type="project" value="TreeGrafter"/>
</dbReference>
<feature type="region of interest" description="Disordered" evidence="1">
    <location>
        <begin position="382"/>
        <end position="474"/>
    </location>
</feature>
<evidence type="ECO:0000313" key="4">
    <source>
        <dbReference type="EMBL" id="CAI2367408.1"/>
    </source>
</evidence>
<evidence type="ECO:0000259" key="3">
    <source>
        <dbReference type="Pfam" id="PF02752"/>
    </source>
</evidence>
<proteinExistence type="predicted"/>
<dbReference type="PANTHER" id="PTHR11188">
    <property type="entry name" value="ARRESTIN DOMAIN CONTAINING PROTEIN"/>
    <property type="match status" value="1"/>
</dbReference>
<dbReference type="GO" id="GO:0015031">
    <property type="term" value="P:protein transport"/>
    <property type="evidence" value="ECO:0007669"/>
    <property type="project" value="TreeGrafter"/>
</dbReference>
<dbReference type="Pfam" id="PF00339">
    <property type="entry name" value="Arrestin_N"/>
    <property type="match status" value="1"/>
</dbReference>
<dbReference type="InterPro" id="IPR014752">
    <property type="entry name" value="Arrestin-like_C"/>
</dbReference>
<dbReference type="AlphaFoldDB" id="A0AAD1XD42"/>
<gene>
    <name evidence="4" type="ORF">ECRASSUSDP1_LOCUS8691</name>
</gene>
<sequence length="474" mass="53900">MGNGSSSKYGGLVIQTDQAYCVSGQPVTGKIGVQINEPFPAKKLKIKVKGKEKCKWYERKSRQVQDGDEVRIEYYEDKHDEDHKIFKFEETLCEFDGDYIEPGQYMFPFNFVLPSNCPASAYYTGDEKSVGYIKYKVKASFKAEDDTPVKDIKGKCHLVVRQLAPGSHFNIRAREEVDIKKCCCCWSKGICKLECCFERNVYHSQETAKAIVNVDNSDCDADVDNVVMNLKQTVTLRTDHHTYQRTFKVLERFFKGVDDEEKLENKEIEINLAESKQPFKHHDHDDIKPLDQSESILAEYLQPTTNGKCVNIQYQLEVKCKMDDVCCIYDEPNCIIDMFLQPPWIPNFAPVQPPEGWDPQIYDTHQMSLPYQIANPGITDVHPEYAQMPQPQSQPMPPNDPQMQPYYGGAPDDHYPAPDPSTAHNQAPHYGPGMDGLMKHKEESSSGEVDSHIGSHPDAKRGEADANDIHLQMG</sequence>
<comment type="caution">
    <text evidence="4">The sequence shown here is derived from an EMBL/GenBank/DDBJ whole genome shotgun (WGS) entry which is preliminary data.</text>
</comment>
<evidence type="ECO:0008006" key="6">
    <source>
        <dbReference type="Google" id="ProtNLM"/>
    </source>
</evidence>
<dbReference type="SUPFAM" id="SSF81296">
    <property type="entry name" value="E set domains"/>
    <property type="match status" value="2"/>
</dbReference>